<evidence type="ECO:0000259" key="3">
    <source>
        <dbReference type="Pfam" id="PF09375"/>
    </source>
</evidence>
<keyword evidence="2" id="KW-0732">Signal</keyword>
<dbReference type="InterPro" id="IPR018976">
    <property type="entry name" value="Imelysin-like"/>
</dbReference>
<dbReference type="RefSeq" id="WP_073151827.1">
    <property type="nucleotide sequence ID" value="NZ_FQYY01000007.1"/>
</dbReference>
<dbReference type="STRING" id="579105.SAMN04488096_1079"/>
<dbReference type="Pfam" id="PF09375">
    <property type="entry name" value="Peptidase_M75"/>
    <property type="match status" value="1"/>
</dbReference>
<dbReference type="Gene3D" id="1.20.1420.20">
    <property type="entry name" value="M75 peptidase, HXXE motif"/>
    <property type="match status" value="1"/>
</dbReference>
<evidence type="ECO:0000313" key="5">
    <source>
        <dbReference type="Proteomes" id="UP000184225"/>
    </source>
</evidence>
<keyword evidence="4" id="KW-0449">Lipoprotein</keyword>
<dbReference type="PROSITE" id="PS51257">
    <property type="entry name" value="PROKAR_LIPOPROTEIN"/>
    <property type="match status" value="1"/>
</dbReference>
<dbReference type="EMBL" id="FQYY01000007">
    <property type="protein sequence ID" value="SHJ02407.1"/>
    <property type="molecule type" value="Genomic_DNA"/>
</dbReference>
<dbReference type="InterPro" id="IPR038352">
    <property type="entry name" value="Imelysin_sf"/>
</dbReference>
<evidence type="ECO:0000313" key="4">
    <source>
        <dbReference type="EMBL" id="SHJ02407.1"/>
    </source>
</evidence>
<proteinExistence type="predicted"/>
<dbReference type="GO" id="GO:0030313">
    <property type="term" value="C:cell envelope"/>
    <property type="evidence" value="ECO:0007669"/>
    <property type="project" value="UniProtKB-SubCell"/>
</dbReference>
<organism evidence="4 5">
    <name type="scientific">Mesonia phycicola</name>
    <dbReference type="NCBI Taxonomy" id="579105"/>
    <lineage>
        <taxon>Bacteria</taxon>
        <taxon>Pseudomonadati</taxon>
        <taxon>Bacteroidota</taxon>
        <taxon>Flavobacteriia</taxon>
        <taxon>Flavobacteriales</taxon>
        <taxon>Flavobacteriaceae</taxon>
        <taxon>Mesonia</taxon>
    </lineage>
</organism>
<feature type="domain" description="Imelysin-like" evidence="3">
    <location>
        <begin position="45"/>
        <end position="342"/>
    </location>
</feature>
<dbReference type="OrthoDB" id="650514at2"/>
<evidence type="ECO:0000256" key="1">
    <source>
        <dbReference type="ARBA" id="ARBA00004196"/>
    </source>
</evidence>
<gene>
    <name evidence="4" type="ORF">SAMN04488096_1079</name>
</gene>
<protein>
    <submittedName>
        <fullName evidence="4">Predicted lipoprotein</fullName>
    </submittedName>
</protein>
<dbReference type="AlphaFoldDB" id="A0A1M6FXJ3"/>
<sequence>MRKLVFILSVLFIASCSSDNGSDSGSDTSNYDKEEMLTSWADNIIVPSFENYQQKVNLLNTEVDTFSENINAPNLNNLRDAWLEAYKAYQYVGIFDIGKATDLKLTDKTNIYPTDTENILNNINGADYNLETQAQYASQGFPAIDYLLYGIAENDEDILALYINESGYANYLAAVSAQLKNTADAIVTDWNNGYRETFINNSNVVTGSVNQMANNYIENFEKDVRAPKLGIPAGVFSNGVLYPESVEAYYKNDISKTLLIDATQASQNFFNGVTFGTSTTGPGLKEFLDAVDATSDGEKLSTIINNQYATIFSKIDNLDDSFSDQISTNNSAMLTTYNALQQNVVYIKLDMISALSLTIDYVDGDGD</sequence>
<comment type="subcellular location">
    <subcellularLocation>
        <location evidence="1">Cell envelope</location>
    </subcellularLocation>
</comment>
<name>A0A1M6FXJ3_9FLAO</name>
<dbReference type="CDD" id="cd14659">
    <property type="entry name" value="Imelysin-like_IPPA"/>
    <property type="match status" value="1"/>
</dbReference>
<accession>A0A1M6FXJ3</accession>
<keyword evidence="5" id="KW-1185">Reference proteome</keyword>
<dbReference type="InterPro" id="IPR034984">
    <property type="entry name" value="Imelysin-like_IPPA"/>
</dbReference>
<evidence type="ECO:0000256" key="2">
    <source>
        <dbReference type="ARBA" id="ARBA00022729"/>
    </source>
</evidence>
<dbReference type="Proteomes" id="UP000184225">
    <property type="component" value="Unassembled WGS sequence"/>
</dbReference>
<reference evidence="4 5" key="1">
    <citation type="submission" date="2016-11" db="EMBL/GenBank/DDBJ databases">
        <authorList>
            <person name="Jaros S."/>
            <person name="Januszkiewicz K."/>
            <person name="Wedrychowicz H."/>
        </authorList>
    </citation>
    <scope>NUCLEOTIDE SEQUENCE [LARGE SCALE GENOMIC DNA]</scope>
    <source>
        <strain evidence="4 5">DSM 21425</strain>
    </source>
</reference>